<dbReference type="Pfam" id="PF18019">
    <property type="entry name" value="Cas3_HD"/>
    <property type="match status" value="1"/>
</dbReference>
<gene>
    <name evidence="6" type="ORF">PV399_47135</name>
    <name evidence="7" type="ORF">PV666_49330</name>
</gene>
<dbReference type="EMBL" id="JARAWC010000088">
    <property type="protein sequence ID" value="MDX2967219.1"/>
    <property type="molecule type" value="Genomic_DNA"/>
</dbReference>
<dbReference type="Proteomes" id="UP001282288">
    <property type="component" value="Unassembled WGS sequence"/>
</dbReference>
<dbReference type="Gene3D" id="1.10.3210.30">
    <property type="match status" value="1"/>
</dbReference>
<dbReference type="InterPro" id="IPR038257">
    <property type="entry name" value="CRISPR-assoc_Cas3_HD_sf"/>
</dbReference>
<protein>
    <submittedName>
        <fullName evidence="6">HD domain-containing protein</fullName>
    </submittedName>
</protein>
<keyword evidence="3" id="KW-0051">Antiviral defense</keyword>
<dbReference type="GO" id="GO:0016787">
    <property type="term" value="F:hydrolase activity"/>
    <property type="evidence" value="ECO:0007669"/>
    <property type="project" value="UniProtKB-KW"/>
</dbReference>
<evidence type="ECO:0000313" key="7">
    <source>
        <dbReference type="EMBL" id="MDX3025813.1"/>
    </source>
</evidence>
<proteinExistence type="predicted"/>
<evidence type="ECO:0000256" key="1">
    <source>
        <dbReference type="ARBA" id="ARBA00022723"/>
    </source>
</evidence>
<name>A0AAP6ELK9_9ACTN</name>
<keyword evidence="8" id="KW-1185">Reference proteome</keyword>
<keyword evidence="2" id="KW-0378">Hydrolase</keyword>
<evidence type="ECO:0000313" key="6">
    <source>
        <dbReference type="EMBL" id="MDX2967219.1"/>
    </source>
</evidence>
<evidence type="ECO:0000259" key="5">
    <source>
        <dbReference type="Pfam" id="PF18019"/>
    </source>
</evidence>
<evidence type="ECO:0000256" key="4">
    <source>
        <dbReference type="SAM" id="MobiDB-lite"/>
    </source>
</evidence>
<evidence type="ECO:0000313" key="9">
    <source>
        <dbReference type="Proteomes" id="UP001282288"/>
    </source>
</evidence>
<dbReference type="GeneID" id="69813113"/>
<feature type="domain" description="HD Cas3-type" evidence="5">
    <location>
        <begin position="16"/>
        <end position="241"/>
    </location>
</feature>
<dbReference type="RefSeq" id="WP_050987443.1">
    <property type="nucleotide sequence ID" value="NZ_BCMK01000012.1"/>
</dbReference>
<dbReference type="InterPro" id="IPR006483">
    <property type="entry name" value="CRISPR-assoc_Cas3_HD"/>
</dbReference>
<organism evidence="6 9">
    <name type="scientific">Streptomyces acidiscabies</name>
    <dbReference type="NCBI Taxonomy" id="42234"/>
    <lineage>
        <taxon>Bacteria</taxon>
        <taxon>Bacillati</taxon>
        <taxon>Actinomycetota</taxon>
        <taxon>Actinomycetes</taxon>
        <taxon>Kitasatosporales</taxon>
        <taxon>Streptomycetaceae</taxon>
        <taxon>Streptomyces</taxon>
    </lineage>
</organism>
<evidence type="ECO:0000256" key="2">
    <source>
        <dbReference type="ARBA" id="ARBA00022801"/>
    </source>
</evidence>
<sequence>MDTSRDLNSTVHKWCWGSIAPSRGPGWNPLVAEMLAAASTLLELWQHALTPAQRTEITKSLAAQDEHCARRAAAFLVGVSRLGHASPAHMVSFGAGLPRSQALDHTRTAWRQGALRAGLPLPQVGSRVRYTQPHYVTAAVLPRLTGCDCAGYVDGERCRNPDHRCLYTVAYALNTHGADILHADMVAKAYGATGGPAWDAVRAALVRTVAHHVGIDARWLPLLIRPTHPSQLTLLNRLVAQCGRLAEGSTFDVFPSPHSTDETLSDLARRHAKEAVSRLTHHHPRAASPHGGASSS</sequence>
<dbReference type="GO" id="GO:0051607">
    <property type="term" value="P:defense response to virus"/>
    <property type="evidence" value="ECO:0007669"/>
    <property type="project" value="UniProtKB-KW"/>
</dbReference>
<dbReference type="EMBL" id="JARAWP010000056">
    <property type="protein sequence ID" value="MDX3025813.1"/>
    <property type="molecule type" value="Genomic_DNA"/>
</dbReference>
<evidence type="ECO:0000313" key="8">
    <source>
        <dbReference type="Proteomes" id="UP001272987"/>
    </source>
</evidence>
<keyword evidence="1" id="KW-0479">Metal-binding</keyword>
<comment type="caution">
    <text evidence="6">The sequence shown here is derived from an EMBL/GenBank/DDBJ whole genome shotgun (WGS) entry which is preliminary data.</text>
</comment>
<dbReference type="AlphaFoldDB" id="A0AAP6ELK9"/>
<evidence type="ECO:0000256" key="3">
    <source>
        <dbReference type="ARBA" id="ARBA00023118"/>
    </source>
</evidence>
<accession>A0AAP6ELK9</accession>
<dbReference type="GO" id="GO:0046872">
    <property type="term" value="F:metal ion binding"/>
    <property type="evidence" value="ECO:0007669"/>
    <property type="project" value="UniProtKB-KW"/>
</dbReference>
<dbReference type="Proteomes" id="UP001272987">
    <property type="component" value="Unassembled WGS sequence"/>
</dbReference>
<feature type="region of interest" description="Disordered" evidence="4">
    <location>
        <begin position="269"/>
        <end position="296"/>
    </location>
</feature>
<reference evidence="6 8" key="1">
    <citation type="journal article" date="2023" name="Microb. Genom.">
        <title>Mesoterricola silvestris gen. nov., sp. nov., Mesoterricola sediminis sp. nov., Geothrix oryzae sp. nov., Geothrix edaphica sp. nov., Geothrix rubra sp. nov., and Geothrix limicola sp. nov., six novel members of Acidobacteriota isolated from soils.</title>
        <authorList>
            <person name="Weisberg A.J."/>
            <person name="Pearce E."/>
            <person name="Kramer C.G."/>
            <person name="Chang J.H."/>
            <person name="Clarke C.R."/>
        </authorList>
    </citation>
    <scope>NUCLEOTIDE SEQUENCE</scope>
    <source>
        <strain evidence="7 8">NB05-1H</strain>
        <strain evidence="6">NRRL_B-16521</strain>
    </source>
</reference>